<evidence type="ECO:0000313" key="1">
    <source>
        <dbReference type="EMBL" id="KDO23177.1"/>
    </source>
</evidence>
<name>A0A067C8T4_SAPPC</name>
<gene>
    <name evidence="1" type="ORF">SPRG_09985</name>
</gene>
<dbReference type="RefSeq" id="XP_012206129.1">
    <property type="nucleotide sequence ID" value="XM_012350739.1"/>
</dbReference>
<dbReference type="KEGG" id="spar:SPRG_09985"/>
<keyword evidence="2" id="KW-1185">Reference proteome</keyword>
<evidence type="ECO:0000313" key="2">
    <source>
        <dbReference type="Proteomes" id="UP000030745"/>
    </source>
</evidence>
<dbReference type="AlphaFoldDB" id="A0A067C8T4"/>
<dbReference type="VEuPathDB" id="FungiDB:SPRG_09985"/>
<dbReference type="OrthoDB" id="27483at2759"/>
<reference evidence="1 2" key="1">
    <citation type="journal article" date="2013" name="PLoS Genet.">
        <title>Distinctive expansion of potential virulence genes in the genome of the oomycete fish pathogen Saprolegnia parasitica.</title>
        <authorList>
            <person name="Jiang R.H."/>
            <person name="de Bruijn I."/>
            <person name="Haas B.J."/>
            <person name="Belmonte R."/>
            <person name="Lobach L."/>
            <person name="Christie J."/>
            <person name="van den Ackerveken G."/>
            <person name="Bottin A."/>
            <person name="Bulone V."/>
            <person name="Diaz-Moreno S.M."/>
            <person name="Dumas B."/>
            <person name="Fan L."/>
            <person name="Gaulin E."/>
            <person name="Govers F."/>
            <person name="Grenville-Briggs L.J."/>
            <person name="Horner N.R."/>
            <person name="Levin J.Z."/>
            <person name="Mammella M."/>
            <person name="Meijer H.J."/>
            <person name="Morris P."/>
            <person name="Nusbaum C."/>
            <person name="Oome S."/>
            <person name="Phillips A.J."/>
            <person name="van Rooyen D."/>
            <person name="Rzeszutek E."/>
            <person name="Saraiva M."/>
            <person name="Secombes C.J."/>
            <person name="Seidl M.F."/>
            <person name="Snel B."/>
            <person name="Stassen J.H."/>
            <person name="Sykes S."/>
            <person name="Tripathy S."/>
            <person name="van den Berg H."/>
            <person name="Vega-Arreguin J.C."/>
            <person name="Wawra S."/>
            <person name="Young S.K."/>
            <person name="Zeng Q."/>
            <person name="Dieguez-Uribeondo J."/>
            <person name="Russ C."/>
            <person name="Tyler B.M."/>
            <person name="van West P."/>
        </authorList>
    </citation>
    <scope>NUCLEOTIDE SEQUENCE [LARGE SCALE GENOMIC DNA]</scope>
    <source>
        <strain evidence="1 2">CBS 223.65</strain>
    </source>
</reference>
<sequence>MTNPSTAALEAAYNLLHEPSMFAAIGALPHPAPILLTLAGMDEPLSWPLGATQAQQIAALYPTTKIIPNADIAIDTRYAQHYDDMLAAVYEGSVEGIVPSSNAEMVLSHLVVDDVGDAESFRLLPTADEVIRATTFGVVIVLLPSMHQGGALTFTYSGQSQTFDDKTPLVETAFAATYLSTTIASEAITSGRRVALVYRLYCVDGPVAPPTLEAATAAFQALAQSPIEGIQRLGKGIRSPSSHDALSFESWVSTWRW</sequence>
<dbReference type="EMBL" id="KK583257">
    <property type="protein sequence ID" value="KDO23177.1"/>
    <property type="molecule type" value="Genomic_DNA"/>
</dbReference>
<organism evidence="1 2">
    <name type="scientific">Saprolegnia parasitica (strain CBS 223.65)</name>
    <dbReference type="NCBI Taxonomy" id="695850"/>
    <lineage>
        <taxon>Eukaryota</taxon>
        <taxon>Sar</taxon>
        <taxon>Stramenopiles</taxon>
        <taxon>Oomycota</taxon>
        <taxon>Saprolegniomycetes</taxon>
        <taxon>Saprolegniales</taxon>
        <taxon>Saprolegniaceae</taxon>
        <taxon>Saprolegnia</taxon>
    </lineage>
</organism>
<protein>
    <submittedName>
        <fullName evidence="1">Uncharacterized protein</fullName>
    </submittedName>
</protein>
<dbReference type="OMA" id="CLSHACI"/>
<proteinExistence type="predicted"/>
<dbReference type="GeneID" id="24132122"/>
<dbReference type="Proteomes" id="UP000030745">
    <property type="component" value="Unassembled WGS sequence"/>
</dbReference>
<accession>A0A067C8T4</accession>